<evidence type="ECO:0000313" key="7">
    <source>
        <dbReference type="Proteomes" id="UP000515125"/>
    </source>
</evidence>
<evidence type="ECO:0000256" key="6">
    <source>
        <dbReference type="SAM" id="MobiDB-lite"/>
    </source>
</evidence>
<keyword evidence="3 4" id="KW-0460">Magnesium</keyword>
<dbReference type="PANTHER" id="PTHR22748:SF28">
    <property type="entry name" value="OR APYRIMIDINIC SITE) LYASE, PUTATIVE-RELATED"/>
    <property type="match status" value="1"/>
</dbReference>
<name>A0A6P6S0S0_9EIME</name>
<dbReference type="GO" id="GO:0005634">
    <property type="term" value="C:nucleus"/>
    <property type="evidence" value="ECO:0007669"/>
    <property type="project" value="TreeGrafter"/>
</dbReference>
<protein>
    <submittedName>
        <fullName evidence="8">Uncharacterized protein LOC34618624</fullName>
    </submittedName>
</protein>
<keyword evidence="7" id="KW-1185">Reference proteome</keyword>
<evidence type="ECO:0000256" key="1">
    <source>
        <dbReference type="ARBA" id="ARBA00022723"/>
    </source>
</evidence>
<feature type="region of interest" description="Disordered" evidence="6">
    <location>
        <begin position="656"/>
        <end position="680"/>
    </location>
</feature>
<keyword evidence="4" id="KW-0464">Manganese</keyword>
<dbReference type="GO" id="GO:0046872">
    <property type="term" value="F:metal ion binding"/>
    <property type="evidence" value="ECO:0007669"/>
    <property type="project" value="UniProtKB-KW"/>
</dbReference>
<reference evidence="8" key="1">
    <citation type="submission" date="2025-08" db="UniProtKB">
        <authorList>
            <consortium name="RefSeq"/>
        </authorList>
    </citation>
    <scope>IDENTIFICATION</scope>
</reference>
<feature type="compositionally biased region" description="Basic and acidic residues" evidence="6">
    <location>
        <begin position="318"/>
        <end position="332"/>
    </location>
</feature>
<feature type="region of interest" description="Disordered" evidence="6">
    <location>
        <begin position="318"/>
        <end position="342"/>
    </location>
</feature>
<dbReference type="GO" id="GO:0008081">
    <property type="term" value="F:phosphoric diester hydrolase activity"/>
    <property type="evidence" value="ECO:0007669"/>
    <property type="project" value="TreeGrafter"/>
</dbReference>
<evidence type="ECO:0000256" key="4">
    <source>
        <dbReference type="PIRSR" id="PIRSR604808-2"/>
    </source>
</evidence>
<keyword evidence="1 4" id="KW-0479">Metal-binding</keyword>
<feature type="site" description="Transition state stabilizer" evidence="5">
    <location>
        <position position="252"/>
    </location>
</feature>
<dbReference type="AlphaFoldDB" id="A0A6P6S0S0"/>
<feature type="compositionally biased region" description="Polar residues" evidence="6">
    <location>
        <begin position="914"/>
        <end position="930"/>
    </location>
</feature>
<dbReference type="InterPro" id="IPR036691">
    <property type="entry name" value="Endo/exonu/phosph_ase_sf"/>
</dbReference>
<dbReference type="InterPro" id="IPR004808">
    <property type="entry name" value="AP_endonuc_1"/>
</dbReference>
<keyword evidence="2" id="KW-0378">Hydrolase</keyword>
<comment type="cofactor">
    <cofactor evidence="4">
        <name>Mg(2+)</name>
        <dbReference type="ChEBI" id="CHEBI:18420"/>
    </cofactor>
    <cofactor evidence="4">
        <name>Mn(2+)</name>
        <dbReference type="ChEBI" id="CHEBI:29035"/>
    </cofactor>
    <text evidence="4">Probably binds two magnesium or manganese ions per subunit.</text>
</comment>
<feature type="region of interest" description="Disordered" evidence="6">
    <location>
        <begin position="842"/>
        <end position="866"/>
    </location>
</feature>
<feature type="binding site" evidence="4">
    <location>
        <position position="252"/>
    </location>
    <ligand>
        <name>Mg(2+)</name>
        <dbReference type="ChEBI" id="CHEBI:18420"/>
        <label>1</label>
    </ligand>
</feature>
<dbReference type="Gene3D" id="3.60.10.10">
    <property type="entry name" value="Endonuclease/exonuclease/phosphatase"/>
    <property type="match status" value="1"/>
</dbReference>
<proteinExistence type="predicted"/>
<feature type="compositionally biased region" description="Basic and acidic residues" evidence="6">
    <location>
        <begin position="760"/>
        <end position="769"/>
    </location>
</feature>
<evidence type="ECO:0000256" key="3">
    <source>
        <dbReference type="ARBA" id="ARBA00022842"/>
    </source>
</evidence>
<dbReference type="RefSeq" id="XP_026193389.1">
    <property type="nucleotide sequence ID" value="XM_026337604.1"/>
</dbReference>
<organism evidence="7 8">
    <name type="scientific">Cyclospora cayetanensis</name>
    <dbReference type="NCBI Taxonomy" id="88456"/>
    <lineage>
        <taxon>Eukaryota</taxon>
        <taxon>Sar</taxon>
        <taxon>Alveolata</taxon>
        <taxon>Apicomplexa</taxon>
        <taxon>Conoidasida</taxon>
        <taxon>Coccidia</taxon>
        <taxon>Eucoccidiorida</taxon>
        <taxon>Eimeriorina</taxon>
        <taxon>Eimeriidae</taxon>
        <taxon>Cyclospora</taxon>
    </lineage>
</organism>
<sequence length="955" mass="101828">MATPRAPARAEQSATTAAAALSHQAAQLSSFCSTLAPVEVPAVGAAESTHQSGACRGAVMQKPCALALKRKGFPAVTETAASQETFSDGYSGVATIVRQGLTLRADCQPFSKFLPTRQSAEPALDRLASEEGASSSACGASTSAQAAAAMLGIPASLGGPGFSCKAISRGALAASTRRGAVGRGPHTAMDMEGRALVTEHSGLVVINTYCPASGFCWDRLAFKMHFLHGLRAVMLHQRLLRRKPVVLMGDLNATTSCKDVSLLDATVNIRGLWPPPSPEEGAGDWQPCEALSPSLQRKLLAGGPLVERLLRDPQYHEVRHSPGGIAKKEQHHQQARQPQVNVGRRRQGAFRFFLKPPGARPRQIGRPFDSEDEARMRLSLDAWRVPVTPESRIGASTPAQPVPARAATPVVAVSPTTQWPCLSGTAHHDVDSVLLPSLQPDGEGGTSWICKEANRLSLLHLADCFTAVQVPLTDDEVYQLYIHLGLPSHSSCVANFMQSLMREDGMIDAFAAAANGSSKGPSGATPLWVGAFTAWDQYTNKRYTNEVPALLYVFVGGAHRLCASRRGARGVTAAAAAVQRATAGGLWVGAPRDGGGLQAAVPLRLRTAGPDELQALLYKSMLIDVEHSGLVYLSPLYSDHIAVRCVLRHARQPRRMKGLCHSQDSSTDRESSATSAGAPASAVAAQESLLGPCVLKDDPCTKKAQPQRKWRGLGSFLKPWRSLKSAVVEDPADKVLNENPCCNNGPLGALVQQRQHGRKTMHDRSHKDLGGLQQQTRELDTAEAAKKAPTHVVVLDDCPSDAVEVVGVPVATEPSVSRKGHRTCTQGSCSTSFAEGIECSSDSCSPTSRTKVLRPNRSAESTGGRQDRVAAATAYCAVEFAGAKMCEPVVTPKYPSGPELSHTRVQRIYAAHMTSNIATSKRPSSNSSTGRNKRTRAHAGRNQTDLRSFFQLPKD</sequence>
<dbReference type="SUPFAM" id="SSF56219">
    <property type="entry name" value="DNase I-like"/>
    <property type="match status" value="1"/>
</dbReference>
<accession>A0A6P6S0S0</accession>
<dbReference type="GO" id="GO:0006284">
    <property type="term" value="P:base-excision repair"/>
    <property type="evidence" value="ECO:0007669"/>
    <property type="project" value="TreeGrafter"/>
</dbReference>
<dbReference type="GeneID" id="34618624"/>
<dbReference type="GO" id="GO:0003906">
    <property type="term" value="F:DNA-(apurinic or apyrimidinic site) endonuclease activity"/>
    <property type="evidence" value="ECO:0007669"/>
    <property type="project" value="TreeGrafter"/>
</dbReference>
<dbReference type="GO" id="GO:0008311">
    <property type="term" value="F:double-stranded DNA 3'-5' DNA exonuclease activity"/>
    <property type="evidence" value="ECO:0007669"/>
    <property type="project" value="TreeGrafter"/>
</dbReference>
<feature type="region of interest" description="Disordered" evidence="6">
    <location>
        <begin position="753"/>
        <end position="772"/>
    </location>
</feature>
<dbReference type="Proteomes" id="UP000515125">
    <property type="component" value="Unplaced"/>
</dbReference>
<evidence type="ECO:0000256" key="2">
    <source>
        <dbReference type="ARBA" id="ARBA00022801"/>
    </source>
</evidence>
<evidence type="ECO:0000256" key="5">
    <source>
        <dbReference type="PIRSR" id="PIRSR604808-3"/>
    </source>
</evidence>
<evidence type="ECO:0000313" key="8">
    <source>
        <dbReference type="RefSeq" id="XP_026193389.1"/>
    </source>
</evidence>
<dbReference type="PANTHER" id="PTHR22748">
    <property type="entry name" value="AP ENDONUCLEASE"/>
    <property type="match status" value="1"/>
</dbReference>
<feature type="region of interest" description="Disordered" evidence="6">
    <location>
        <begin position="914"/>
        <end position="955"/>
    </location>
</feature>
<feature type="binding site" evidence="4">
    <location>
        <position position="250"/>
    </location>
    <ligand>
        <name>Mg(2+)</name>
        <dbReference type="ChEBI" id="CHEBI:18420"/>
        <label>1</label>
    </ligand>
</feature>
<gene>
    <name evidence="8" type="primary">LOC34618624</name>
</gene>
<dbReference type="OrthoDB" id="348138at2759"/>